<evidence type="ECO:0000313" key="2">
    <source>
        <dbReference type="EnsemblMetazoa" id="AMIN005863-PA"/>
    </source>
</evidence>
<sequence length="257" mass="29072">MRLVECLRGAARDAVESKLMLPNAAPLIMKVLEKLFGKPSQLIRQLIEKVQKMEAPKPEKLNDLVTFGLEVQNLCDHLRLNHMNNHFNNPVLLEDLLGKLPATRQLEWSRFQEKYEKPNLKEFGAFMEKLVDEVCAVTVYVPPKVDHRRTSKGSYSPLHTNAAEPESTSVPTGLKVSGIECLVCAIPGHGVRHCERFKRIGVKERLETPSKMQLCSTCLNRHESKPCRSRFTCRVAGCNDRHNTLLHDEPRSKGAVS</sequence>
<dbReference type="EnsemblMetazoa" id="AMIN005863-RA">
    <property type="protein sequence ID" value="AMIN005863-PA"/>
    <property type="gene ID" value="AMIN005863"/>
</dbReference>
<dbReference type="PANTHER" id="PTHR47331">
    <property type="entry name" value="PHD-TYPE DOMAIN-CONTAINING PROTEIN"/>
    <property type="match status" value="1"/>
</dbReference>
<dbReference type="STRING" id="112268.A0A182W697"/>
<reference evidence="3" key="1">
    <citation type="submission" date="2013-03" db="EMBL/GenBank/DDBJ databases">
        <title>The Genome Sequence of Anopheles minimus MINIMUS1.</title>
        <authorList>
            <consortium name="The Broad Institute Genomics Platform"/>
            <person name="Neafsey D.E."/>
            <person name="Walton C."/>
            <person name="Walker B."/>
            <person name="Young S.K."/>
            <person name="Zeng Q."/>
            <person name="Gargeya S."/>
            <person name="Fitzgerald M."/>
            <person name="Haas B."/>
            <person name="Abouelleil A."/>
            <person name="Allen A.W."/>
            <person name="Alvarado L."/>
            <person name="Arachchi H.M."/>
            <person name="Berlin A.M."/>
            <person name="Chapman S.B."/>
            <person name="Gainer-Dewar J."/>
            <person name="Goldberg J."/>
            <person name="Griggs A."/>
            <person name="Gujja S."/>
            <person name="Hansen M."/>
            <person name="Howarth C."/>
            <person name="Imamovic A."/>
            <person name="Ireland A."/>
            <person name="Larimer J."/>
            <person name="McCowan C."/>
            <person name="Murphy C."/>
            <person name="Pearson M."/>
            <person name="Poon T.W."/>
            <person name="Priest M."/>
            <person name="Roberts A."/>
            <person name="Saif S."/>
            <person name="Shea T."/>
            <person name="Sisk P."/>
            <person name="Sykes S."/>
            <person name="Wortman J."/>
            <person name="Nusbaum C."/>
            <person name="Birren B."/>
        </authorList>
    </citation>
    <scope>NUCLEOTIDE SEQUENCE [LARGE SCALE GENOMIC DNA]</scope>
    <source>
        <strain evidence="3">MINIMUS1</strain>
    </source>
</reference>
<evidence type="ECO:0000256" key="1">
    <source>
        <dbReference type="SAM" id="MobiDB-lite"/>
    </source>
</evidence>
<feature type="region of interest" description="Disordered" evidence="1">
    <location>
        <begin position="147"/>
        <end position="169"/>
    </location>
</feature>
<dbReference type="Proteomes" id="UP000075920">
    <property type="component" value="Unassembled WGS sequence"/>
</dbReference>
<dbReference type="VEuPathDB" id="VectorBase:AMIN005863"/>
<dbReference type="AlphaFoldDB" id="A0A182W697"/>
<keyword evidence="3" id="KW-1185">Reference proteome</keyword>
<organism evidence="2 3">
    <name type="scientific">Anopheles minimus</name>
    <dbReference type="NCBI Taxonomy" id="112268"/>
    <lineage>
        <taxon>Eukaryota</taxon>
        <taxon>Metazoa</taxon>
        <taxon>Ecdysozoa</taxon>
        <taxon>Arthropoda</taxon>
        <taxon>Hexapoda</taxon>
        <taxon>Insecta</taxon>
        <taxon>Pterygota</taxon>
        <taxon>Neoptera</taxon>
        <taxon>Endopterygota</taxon>
        <taxon>Diptera</taxon>
        <taxon>Nematocera</taxon>
        <taxon>Culicoidea</taxon>
        <taxon>Culicidae</taxon>
        <taxon>Anophelinae</taxon>
        <taxon>Anopheles</taxon>
    </lineage>
</organism>
<proteinExistence type="predicted"/>
<reference evidence="2" key="2">
    <citation type="submission" date="2020-05" db="UniProtKB">
        <authorList>
            <consortium name="EnsemblMetazoa"/>
        </authorList>
    </citation>
    <scope>IDENTIFICATION</scope>
    <source>
        <strain evidence="2">MINIMUS1</strain>
    </source>
</reference>
<name>A0A182W697_9DIPT</name>
<accession>A0A182W697</accession>
<evidence type="ECO:0000313" key="3">
    <source>
        <dbReference type="Proteomes" id="UP000075920"/>
    </source>
</evidence>
<protein>
    <submittedName>
        <fullName evidence="2">Uncharacterized protein</fullName>
    </submittedName>
</protein>